<name>A0A0A9H488_ARUDO</name>
<dbReference type="EMBL" id="GBRH01170198">
    <property type="protein sequence ID" value="JAE27698.1"/>
    <property type="molecule type" value="Transcribed_RNA"/>
</dbReference>
<reference evidence="1" key="2">
    <citation type="journal article" date="2015" name="Data Brief">
        <title>Shoot transcriptome of the giant reed, Arundo donax.</title>
        <authorList>
            <person name="Barrero R.A."/>
            <person name="Guerrero F.D."/>
            <person name="Moolhuijzen P."/>
            <person name="Goolsby J.A."/>
            <person name="Tidwell J."/>
            <person name="Bellgard S.E."/>
            <person name="Bellgard M.I."/>
        </authorList>
    </citation>
    <scope>NUCLEOTIDE SEQUENCE</scope>
    <source>
        <tissue evidence="1">Shoot tissue taken approximately 20 cm above the soil surface</tissue>
    </source>
</reference>
<proteinExistence type="predicted"/>
<reference evidence="1" key="1">
    <citation type="submission" date="2014-09" db="EMBL/GenBank/DDBJ databases">
        <authorList>
            <person name="Magalhaes I.L.F."/>
            <person name="Oliveira U."/>
            <person name="Santos F.R."/>
            <person name="Vidigal T.H.D.A."/>
            <person name="Brescovit A.D."/>
            <person name="Santos A.J."/>
        </authorList>
    </citation>
    <scope>NUCLEOTIDE SEQUENCE</scope>
    <source>
        <tissue evidence="1">Shoot tissue taken approximately 20 cm above the soil surface</tissue>
    </source>
</reference>
<accession>A0A0A9H488</accession>
<organism evidence="1">
    <name type="scientific">Arundo donax</name>
    <name type="common">Giant reed</name>
    <name type="synonym">Donax arundinaceus</name>
    <dbReference type="NCBI Taxonomy" id="35708"/>
    <lineage>
        <taxon>Eukaryota</taxon>
        <taxon>Viridiplantae</taxon>
        <taxon>Streptophyta</taxon>
        <taxon>Embryophyta</taxon>
        <taxon>Tracheophyta</taxon>
        <taxon>Spermatophyta</taxon>
        <taxon>Magnoliopsida</taxon>
        <taxon>Liliopsida</taxon>
        <taxon>Poales</taxon>
        <taxon>Poaceae</taxon>
        <taxon>PACMAD clade</taxon>
        <taxon>Arundinoideae</taxon>
        <taxon>Arundineae</taxon>
        <taxon>Arundo</taxon>
    </lineage>
</organism>
<evidence type="ECO:0000313" key="1">
    <source>
        <dbReference type="EMBL" id="JAE27698.1"/>
    </source>
</evidence>
<sequence>MVLRNLLVLFQASKKL</sequence>
<dbReference type="AlphaFoldDB" id="A0A0A9H488"/>
<protein>
    <submittedName>
        <fullName evidence="1">Uncharacterized protein</fullName>
    </submittedName>
</protein>